<comment type="caution">
    <text evidence="2">The sequence shown here is derived from an EMBL/GenBank/DDBJ whole genome shotgun (WGS) entry which is preliminary data.</text>
</comment>
<accession>A0AAV7WSE1</accession>
<keyword evidence="3" id="KW-1185">Reference proteome</keyword>
<dbReference type="Proteomes" id="UP001066276">
    <property type="component" value="Chromosome 1_1"/>
</dbReference>
<feature type="region of interest" description="Disordered" evidence="1">
    <location>
        <begin position="1"/>
        <end position="54"/>
    </location>
</feature>
<protein>
    <submittedName>
        <fullName evidence="2">Uncharacterized protein</fullName>
    </submittedName>
</protein>
<reference evidence="2" key="1">
    <citation type="journal article" date="2022" name="bioRxiv">
        <title>Sequencing and chromosome-scale assembly of the giantPleurodeles waltlgenome.</title>
        <authorList>
            <person name="Brown T."/>
            <person name="Elewa A."/>
            <person name="Iarovenko S."/>
            <person name="Subramanian E."/>
            <person name="Araus A.J."/>
            <person name="Petzold A."/>
            <person name="Susuki M."/>
            <person name="Suzuki K.-i.T."/>
            <person name="Hayashi T."/>
            <person name="Toyoda A."/>
            <person name="Oliveira C."/>
            <person name="Osipova E."/>
            <person name="Leigh N.D."/>
            <person name="Simon A."/>
            <person name="Yun M.H."/>
        </authorList>
    </citation>
    <scope>NUCLEOTIDE SEQUENCE</scope>
    <source>
        <strain evidence="2">20211129_DDA</strain>
        <tissue evidence="2">Liver</tissue>
    </source>
</reference>
<evidence type="ECO:0000256" key="1">
    <source>
        <dbReference type="SAM" id="MobiDB-lite"/>
    </source>
</evidence>
<organism evidence="2 3">
    <name type="scientific">Pleurodeles waltl</name>
    <name type="common">Iberian ribbed newt</name>
    <dbReference type="NCBI Taxonomy" id="8319"/>
    <lineage>
        <taxon>Eukaryota</taxon>
        <taxon>Metazoa</taxon>
        <taxon>Chordata</taxon>
        <taxon>Craniata</taxon>
        <taxon>Vertebrata</taxon>
        <taxon>Euteleostomi</taxon>
        <taxon>Amphibia</taxon>
        <taxon>Batrachia</taxon>
        <taxon>Caudata</taxon>
        <taxon>Salamandroidea</taxon>
        <taxon>Salamandridae</taxon>
        <taxon>Pleurodelinae</taxon>
        <taxon>Pleurodeles</taxon>
    </lineage>
</organism>
<gene>
    <name evidence="2" type="ORF">NDU88_003289</name>
</gene>
<dbReference type="AlphaFoldDB" id="A0AAV7WSE1"/>
<evidence type="ECO:0000313" key="2">
    <source>
        <dbReference type="EMBL" id="KAJ1215681.1"/>
    </source>
</evidence>
<name>A0AAV7WSE1_PLEWA</name>
<evidence type="ECO:0000313" key="3">
    <source>
        <dbReference type="Proteomes" id="UP001066276"/>
    </source>
</evidence>
<dbReference type="EMBL" id="JANPWB010000001">
    <property type="protein sequence ID" value="KAJ1215681.1"/>
    <property type="molecule type" value="Genomic_DNA"/>
</dbReference>
<sequence>MGLTGPRGTSGGGLPDPEVLCASHGETDAGGSTGPFKSPKHTGGAVTTGRGSFLEPNDCIAEEDDHSQLLHLEKGTRRKQRVGAGHALERVAEPAICPHNEGPDLGLSDSKTIVYCPY</sequence>
<proteinExistence type="predicted"/>